<name>A0A7K4MQM9_9ARCH</name>
<feature type="compositionally biased region" description="Polar residues" evidence="1">
    <location>
        <begin position="8"/>
        <end position="19"/>
    </location>
</feature>
<sequence>MSKVRDLVTSTEKLVSSTRRTGRSSFAGFRRADEKEKRLVKEEKHRIEVEKIAREATIFNEKVAEKAARIKAIEDEEKRIIEEQNRIIRTDFVKNKMSNAFGTKTKIDSEPTRQSVVDNILPKAFVPEQTNSEPFKEEPLLNKELADFKKKANEHLRKMGFTAGGGGIGYIADAGDVDAGTARVDGKFLLYQSSSGKWVGASSTGYDGDIADLDIDGELDIGTAIVDADLFIIGTGAGGTNRKVTASRIKTYVEDAAGEVPLANLDIDGGQDIGAAIADDDLFIIDDGAGGTNRKTSALRIATYVGASSTGYTFSLANLDIDGGQDIDDAIVDDDLFIIDDGASGTNRKTTALRLKTYIGAFATSTAADDLTTGDAAVLLTTTFGNITIDATANNTDIIFKGTDDSSDITMLTLDGSEAGAASFNSTVTATGFTIGSATIAESELEMIDGITAGTVAALKAVVVDSNKDVASFRNITLTGELDAATLDISGNADIDGTLEADAYTVDGTALNEYIADTIGAMVGSNTETGIAVTYQDGDNTLDFVIGTLNQDTTGLAATATALATARTIGGVSFDGSANINLPGVNAAGNQSTSGLAATATALATARTIGMTGDVVWTSASFDGSGNVTGSATIQANSIDSAQYVDGSIDLVHMSANSIDSNQYVDGSIDLAHMSANSVDSDQYVDASIDTAHLADDAVTTAKLANSINTDIATGVTAGTVASAALPKAGGALTGAITTNSTFDGVDISTRDAILTSTTTTAGAALPKAGGTITGNIVMSGSETVDGRDLSADGTKLDGIETSATADQTDAEIRTGVEAASDSNVFTDADHTKLNAVEASADVTDTTNVVAALTAGTNIAIAGNGTISSTDTNTTYSAGTGITLTGTTFAAGPIALTTVQVAANQSAQLALTTQEGDVVVRSDEKKSYMRNSGSAGSMADFTELQTPTDSVLSVNGQTGAVTAAHIAAAVEAASDSNTFTDDDHTKLNAIEASATADQTNAEIVAAVEAGSDSNTFTDADHSKLNAIEASATADQTASEIRTLVGSATDSNVYTDALNTKLAAIEASADVTDATNVNAAGAVMESDATTAAMAMVVDEDNMVSNSATKLATQQSIKAYADTGDSSTLSSAQSYADTAEADAVTTAAAAAESKDVARMVTSDAYADASESAAKSFATAADTTLQGTLQGNIDVENARIDAILSASSADKDTFAEIVTFINAVDTTNDTALGAEIVLRASGDTAAIASAESKDVARMVTSDAYADASETAAITTAAATAESKDVARMVTSDAYADASEAAAISTASSDATTKANAAQTAAIADSDAANVAHMGQSSLDGTSGNTVTDRIATAKAGAISTASSDATTKANSAETDAIASAESKDGVRATAANTYADAAVAVLTSGASSAFDTLVEIKTLMDSGDATLTASISALNHDTLSGFVTNEHIDWTGDQGGTNIHTGNYTNTTYSVGDGGLTQINFTTADNSKLDGIEASATADQTNAEIRAGVEAASDSNTFTDADHSKLNAIEASADVTDATNVAAAGAVMESDATTAAMSMVVDEDNMASNSATKLATQQSIKAYADASEAAAISTAASTAESKDATRASAANTYADAAEADAISTAASTAESKDAVRASAANTYADAAEADAITTAAATAESKDVARMVTSDAYADATEAAAISTASSDATTKANAAQAAAIASAESKDSTRASAANAYADAAVAVLTAGASTSLDTLLEIANVMATDTELSNAIAALNHDSLSGFVANEHIDWTGDQGGTNIHAGNYTNTTYSVGDGGLTQINFTSADNTKLDAIESSAKDDQTASEIKTLLEDGINSVHYVDGSIDTVHLAADVITGAKLADNAVNSEHYTDGSIDVDHMSANSVDSNQYVDGSIDTVHIADDQVTLAKMAGLARGKIIYGDASGNPTALAIGGNGT</sequence>
<gene>
    <name evidence="2" type="ORF">HX837_06795</name>
</gene>
<protein>
    <submittedName>
        <fullName evidence="2">Uncharacterized protein</fullName>
    </submittedName>
</protein>
<evidence type="ECO:0000256" key="1">
    <source>
        <dbReference type="SAM" id="MobiDB-lite"/>
    </source>
</evidence>
<feature type="non-terminal residue" evidence="2">
    <location>
        <position position="1935"/>
    </location>
</feature>
<reference evidence="2 3" key="1">
    <citation type="journal article" date="2019" name="Environ. Microbiol.">
        <title>Genomics insights into ecotype formation of ammonia-oxidizing archaea in the deep ocean.</title>
        <authorList>
            <person name="Wang Y."/>
            <person name="Huang J.M."/>
            <person name="Cui G.J."/>
            <person name="Nunoura T."/>
            <person name="Takaki Y."/>
            <person name="Li W.L."/>
            <person name="Li J."/>
            <person name="Gao Z.M."/>
            <person name="Takai K."/>
            <person name="Zhang A.Q."/>
            <person name="Stepanauskas R."/>
        </authorList>
    </citation>
    <scope>NUCLEOTIDE SEQUENCE [LARGE SCALE GENOMIC DNA]</scope>
    <source>
        <strain evidence="2 3">L15b</strain>
    </source>
</reference>
<feature type="region of interest" description="Disordered" evidence="1">
    <location>
        <begin position="1"/>
        <end position="37"/>
    </location>
</feature>
<organism evidence="2 3">
    <name type="scientific">Marine Group I thaumarchaeote</name>
    <dbReference type="NCBI Taxonomy" id="2511932"/>
    <lineage>
        <taxon>Archaea</taxon>
        <taxon>Nitrososphaerota</taxon>
        <taxon>Marine Group I</taxon>
    </lineage>
</organism>
<comment type="caution">
    <text evidence="2">The sequence shown here is derived from an EMBL/GenBank/DDBJ whole genome shotgun (WGS) entry which is preliminary data.</text>
</comment>
<proteinExistence type="predicted"/>
<accession>A0A7K4MQM9</accession>
<evidence type="ECO:0000313" key="3">
    <source>
        <dbReference type="Proteomes" id="UP000523105"/>
    </source>
</evidence>
<dbReference type="EMBL" id="JACASV010000068">
    <property type="protein sequence ID" value="NWJ43888.1"/>
    <property type="molecule type" value="Genomic_DNA"/>
</dbReference>
<evidence type="ECO:0000313" key="2">
    <source>
        <dbReference type="EMBL" id="NWJ43888.1"/>
    </source>
</evidence>
<dbReference type="Proteomes" id="UP000523105">
    <property type="component" value="Unassembled WGS sequence"/>
</dbReference>